<accession>A0A2J6T473</accession>
<evidence type="ECO:0000256" key="9">
    <source>
        <dbReference type="PROSITE-ProRule" id="PRU00175"/>
    </source>
</evidence>
<dbReference type="OrthoDB" id="448448at2759"/>
<dbReference type="SUPFAM" id="SSF52540">
    <property type="entry name" value="P-loop containing nucleoside triphosphate hydrolases"/>
    <property type="match status" value="2"/>
</dbReference>
<keyword evidence="5" id="KW-0378">Hydrolase</keyword>
<keyword evidence="7" id="KW-0862">Zinc</keyword>
<dbReference type="InParanoid" id="A0A2J6T473"/>
<dbReference type="GO" id="GO:0008270">
    <property type="term" value="F:zinc ion binding"/>
    <property type="evidence" value="ECO:0007669"/>
    <property type="project" value="UniProtKB-KW"/>
</dbReference>
<evidence type="ECO:0000256" key="6">
    <source>
        <dbReference type="ARBA" id="ARBA00022806"/>
    </source>
</evidence>
<dbReference type="InterPro" id="IPR038718">
    <property type="entry name" value="SNF2-like_sf"/>
</dbReference>
<feature type="domain" description="RING-type" evidence="10">
    <location>
        <begin position="633"/>
        <end position="687"/>
    </location>
</feature>
<feature type="domain" description="Helicase ATP-binding" evidence="11">
    <location>
        <begin position="322"/>
        <end position="501"/>
    </location>
</feature>
<dbReference type="PANTHER" id="PTHR45626">
    <property type="entry name" value="TRANSCRIPTION TERMINATION FACTOR 2-RELATED"/>
    <property type="match status" value="1"/>
</dbReference>
<dbReference type="InterPro" id="IPR050628">
    <property type="entry name" value="SNF2_RAD54_helicase_TF"/>
</dbReference>
<dbReference type="STRING" id="1095630.A0A2J6T473"/>
<evidence type="ECO:0000256" key="5">
    <source>
        <dbReference type="ARBA" id="ARBA00022801"/>
    </source>
</evidence>
<name>A0A2J6T473_9HELO</name>
<dbReference type="CDD" id="cd18793">
    <property type="entry name" value="SF2_C_SNF"/>
    <property type="match status" value="1"/>
</dbReference>
<dbReference type="GO" id="GO:0005634">
    <property type="term" value="C:nucleus"/>
    <property type="evidence" value="ECO:0007669"/>
    <property type="project" value="TreeGrafter"/>
</dbReference>
<evidence type="ECO:0000256" key="7">
    <source>
        <dbReference type="ARBA" id="ARBA00022833"/>
    </source>
</evidence>
<dbReference type="SUPFAM" id="SSF57850">
    <property type="entry name" value="RING/U-box"/>
    <property type="match status" value="1"/>
</dbReference>
<dbReference type="RefSeq" id="XP_024734728.1">
    <property type="nucleotide sequence ID" value="XM_024878253.1"/>
</dbReference>
<dbReference type="GO" id="GO:0008094">
    <property type="term" value="F:ATP-dependent activity, acting on DNA"/>
    <property type="evidence" value="ECO:0007669"/>
    <property type="project" value="TreeGrafter"/>
</dbReference>
<dbReference type="SMART" id="SM00490">
    <property type="entry name" value="HELICc"/>
    <property type="match status" value="1"/>
</dbReference>
<evidence type="ECO:0000313" key="14">
    <source>
        <dbReference type="Proteomes" id="UP000235371"/>
    </source>
</evidence>
<dbReference type="PANTHER" id="PTHR45626:SF52">
    <property type="entry name" value="SINGLE-STRANDED DNA-DEPENDENT ATPASE (EUROFUNG)"/>
    <property type="match status" value="1"/>
</dbReference>
<organism evidence="13 14">
    <name type="scientific">Hyaloscypha bicolor E</name>
    <dbReference type="NCBI Taxonomy" id="1095630"/>
    <lineage>
        <taxon>Eukaryota</taxon>
        <taxon>Fungi</taxon>
        <taxon>Dikarya</taxon>
        <taxon>Ascomycota</taxon>
        <taxon>Pezizomycotina</taxon>
        <taxon>Leotiomycetes</taxon>
        <taxon>Helotiales</taxon>
        <taxon>Hyaloscyphaceae</taxon>
        <taxon>Hyaloscypha</taxon>
        <taxon>Hyaloscypha bicolor</taxon>
    </lineage>
</organism>
<comment type="similarity">
    <text evidence="1">Belongs to the SNF2/RAD54 helicase family.</text>
</comment>
<evidence type="ECO:0000313" key="13">
    <source>
        <dbReference type="EMBL" id="PMD57824.1"/>
    </source>
</evidence>
<keyword evidence="8" id="KW-0067">ATP-binding</keyword>
<feature type="domain" description="Helicase C-terminal" evidence="12">
    <location>
        <begin position="727"/>
        <end position="878"/>
    </location>
</feature>
<evidence type="ECO:0000256" key="2">
    <source>
        <dbReference type="ARBA" id="ARBA00022723"/>
    </source>
</evidence>
<dbReference type="InterPro" id="IPR049730">
    <property type="entry name" value="SNF2/RAD54-like_C"/>
</dbReference>
<dbReference type="InterPro" id="IPR017907">
    <property type="entry name" value="Znf_RING_CS"/>
</dbReference>
<dbReference type="GO" id="GO:0004386">
    <property type="term" value="F:helicase activity"/>
    <property type="evidence" value="ECO:0007669"/>
    <property type="project" value="UniProtKB-KW"/>
</dbReference>
<dbReference type="InterPro" id="IPR027417">
    <property type="entry name" value="P-loop_NTPase"/>
</dbReference>
<proteinExistence type="inferred from homology"/>
<dbReference type="InterPro" id="IPR001650">
    <property type="entry name" value="Helicase_C-like"/>
</dbReference>
<keyword evidence="3" id="KW-0547">Nucleotide-binding</keyword>
<evidence type="ECO:0000259" key="11">
    <source>
        <dbReference type="PROSITE" id="PS51192"/>
    </source>
</evidence>
<protein>
    <submittedName>
        <fullName evidence="13">Uncharacterized protein</fullName>
    </submittedName>
</protein>
<dbReference type="Pfam" id="PF00176">
    <property type="entry name" value="SNF2-rel_dom"/>
    <property type="match status" value="1"/>
</dbReference>
<keyword evidence="2" id="KW-0479">Metal-binding</keyword>
<gene>
    <name evidence="13" type="ORF">K444DRAFT_592612</name>
</gene>
<reference evidence="13 14" key="1">
    <citation type="submission" date="2016-04" db="EMBL/GenBank/DDBJ databases">
        <title>A degradative enzymes factory behind the ericoid mycorrhizal symbiosis.</title>
        <authorList>
            <consortium name="DOE Joint Genome Institute"/>
            <person name="Martino E."/>
            <person name="Morin E."/>
            <person name="Grelet G."/>
            <person name="Kuo A."/>
            <person name="Kohler A."/>
            <person name="Daghino S."/>
            <person name="Barry K."/>
            <person name="Choi C."/>
            <person name="Cichocki N."/>
            <person name="Clum A."/>
            <person name="Copeland A."/>
            <person name="Hainaut M."/>
            <person name="Haridas S."/>
            <person name="Labutti K."/>
            <person name="Lindquist E."/>
            <person name="Lipzen A."/>
            <person name="Khouja H.-R."/>
            <person name="Murat C."/>
            <person name="Ohm R."/>
            <person name="Olson A."/>
            <person name="Spatafora J."/>
            <person name="Veneault-Fourrey C."/>
            <person name="Henrissat B."/>
            <person name="Grigoriev I."/>
            <person name="Martin F."/>
            <person name="Perotto S."/>
        </authorList>
    </citation>
    <scope>NUCLEOTIDE SEQUENCE [LARGE SCALE GENOMIC DNA]</scope>
    <source>
        <strain evidence="13 14">E</strain>
    </source>
</reference>
<sequence>MLPLKRGFVDISSTGERDNFTNVAPNLTHRESGARFTPPNRIADSALICLGMLPAVEIRLLTTSLSLSEITHATTRSFDNSNYHFVLQREDGAGYLACSPGNLVASLNTPFSQATNQILLEIPSVDFDFYVTRQSWSKVFRSQTTAEKNPILNAGVNVSANASTLIDVGRLLSAKRLYLQRPACQIPGQIYQNPHYVKFPGIEPRTLEERKAEARSDIDSIAETNAQKEIDKDDLKNEFAVVFGSLIRSHCLSEFAADRRIRTSLTPYQKGGLDFISQREFGPVQPRFSLWKDMPGEYDGKTCYSHVISETKTYDKPVETWGGILADDMGLGKTLTMLANIVATLKDAATFQDSSTSTSEAHLTDEEILHRSRATLVLVPSQMLIKSWNEEINKHIYGGLRVCEYHGRGRETKVEAIANADVVLSTYHTVAGESTKTTSPLFRIHWFRIVLDEAHIIRTASTLFFESVRRLEAKLRWCVTGTPVQNGLEDLGSLVAFLQVPMLDTRLEFKQHIIDPLVRKHGSGASSLRVLLDSICLRRLNKLLDLPDVNDIYEEIDLSDAERLQYDNAHTEMSNEIKRQVNLEKSKRGYFGILELEMRLRRMCNHGTFERSRLEDKVSENYNSFDAVSSTMCDSCKTDLSDKILVDSLCNGHYTTCGHLICSECLPQFEQALATAKDAKDRVCPLCGQELPGDYLVLSRAEAMLGQIGRQLQECPLSFRPDGVSSKIKALLTNIENTSAQDKSIIFSGWTRTLDLIEQHLKKGNINFRRIDGMSSLPARNKTLEEFRKDSKIRVLIMTTGTGAVGLNLAVASSVHIFEPQWNPMVESQAVARVVRLGQKKKVSIIRYIVRGTVEQTMRSQQQRKIALADLGWTKKHG</sequence>
<dbReference type="Proteomes" id="UP000235371">
    <property type="component" value="Unassembled WGS sequence"/>
</dbReference>
<dbReference type="PROSITE" id="PS00518">
    <property type="entry name" value="ZF_RING_1"/>
    <property type="match status" value="1"/>
</dbReference>
<evidence type="ECO:0000259" key="10">
    <source>
        <dbReference type="PROSITE" id="PS50089"/>
    </source>
</evidence>
<keyword evidence="6" id="KW-0347">Helicase</keyword>
<evidence type="ECO:0000256" key="4">
    <source>
        <dbReference type="ARBA" id="ARBA00022771"/>
    </source>
</evidence>
<dbReference type="GeneID" id="36586330"/>
<dbReference type="Pfam" id="PF00271">
    <property type="entry name" value="Helicase_C"/>
    <property type="match status" value="1"/>
</dbReference>
<dbReference type="PROSITE" id="PS51192">
    <property type="entry name" value="HELICASE_ATP_BIND_1"/>
    <property type="match status" value="1"/>
</dbReference>
<dbReference type="PROSITE" id="PS50089">
    <property type="entry name" value="ZF_RING_2"/>
    <property type="match status" value="1"/>
</dbReference>
<keyword evidence="4 9" id="KW-0863">Zinc-finger</keyword>
<dbReference type="InterPro" id="IPR013083">
    <property type="entry name" value="Znf_RING/FYVE/PHD"/>
</dbReference>
<dbReference type="Gene3D" id="3.30.40.10">
    <property type="entry name" value="Zinc/RING finger domain, C3HC4 (zinc finger)"/>
    <property type="match status" value="1"/>
</dbReference>
<dbReference type="GO" id="GO:0005524">
    <property type="term" value="F:ATP binding"/>
    <property type="evidence" value="ECO:0007669"/>
    <property type="project" value="UniProtKB-KW"/>
</dbReference>
<dbReference type="EMBL" id="KZ613843">
    <property type="protein sequence ID" value="PMD57824.1"/>
    <property type="molecule type" value="Genomic_DNA"/>
</dbReference>
<dbReference type="GO" id="GO:0006281">
    <property type="term" value="P:DNA repair"/>
    <property type="evidence" value="ECO:0007669"/>
    <property type="project" value="TreeGrafter"/>
</dbReference>
<dbReference type="PROSITE" id="PS51194">
    <property type="entry name" value="HELICASE_CTER"/>
    <property type="match status" value="1"/>
</dbReference>
<evidence type="ECO:0000259" key="12">
    <source>
        <dbReference type="PROSITE" id="PS51194"/>
    </source>
</evidence>
<dbReference type="AlphaFoldDB" id="A0A2J6T473"/>
<dbReference type="SMART" id="SM00487">
    <property type="entry name" value="DEXDc"/>
    <property type="match status" value="1"/>
</dbReference>
<keyword evidence="14" id="KW-1185">Reference proteome</keyword>
<dbReference type="InterPro" id="IPR014001">
    <property type="entry name" value="Helicase_ATP-bd"/>
</dbReference>
<dbReference type="Gene3D" id="3.40.50.300">
    <property type="entry name" value="P-loop containing nucleotide triphosphate hydrolases"/>
    <property type="match status" value="1"/>
</dbReference>
<dbReference type="CDD" id="cd18008">
    <property type="entry name" value="DEXDc_SHPRH-like"/>
    <property type="match status" value="1"/>
</dbReference>
<dbReference type="InterPro" id="IPR000330">
    <property type="entry name" value="SNF2_N"/>
</dbReference>
<evidence type="ECO:0000256" key="3">
    <source>
        <dbReference type="ARBA" id="ARBA00022741"/>
    </source>
</evidence>
<dbReference type="GO" id="GO:0016787">
    <property type="term" value="F:hydrolase activity"/>
    <property type="evidence" value="ECO:0007669"/>
    <property type="project" value="UniProtKB-KW"/>
</dbReference>
<dbReference type="InterPro" id="IPR001841">
    <property type="entry name" value="Znf_RING"/>
</dbReference>
<evidence type="ECO:0000256" key="1">
    <source>
        <dbReference type="ARBA" id="ARBA00007025"/>
    </source>
</evidence>
<evidence type="ECO:0000256" key="8">
    <source>
        <dbReference type="ARBA" id="ARBA00022840"/>
    </source>
</evidence>
<dbReference type="Gene3D" id="3.40.50.10810">
    <property type="entry name" value="Tandem AAA-ATPase domain"/>
    <property type="match status" value="1"/>
</dbReference>